<evidence type="ECO:0000256" key="6">
    <source>
        <dbReference type="ARBA" id="ARBA00024199"/>
    </source>
</evidence>
<evidence type="ECO:0000313" key="9">
    <source>
        <dbReference type="Proteomes" id="UP000834106"/>
    </source>
</evidence>
<proteinExistence type="inferred from homology"/>
<dbReference type="PANTHER" id="PTHR33347:SF31">
    <property type="entry name" value="PROTEIN SOB FIVE-LIKE 1"/>
    <property type="match status" value="1"/>
</dbReference>
<feature type="compositionally biased region" description="Basic and acidic residues" evidence="7">
    <location>
        <begin position="70"/>
        <end position="81"/>
    </location>
</feature>
<evidence type="ECO:0000256" key="4">
    <source>
        <dbReference type="ARBA" id="ARBA00022864"/>
    </source>
</evidence>
<evidence type="ECO:0000256" key="5">
    <source>
        <dbReference type="ARBA" id="ARBA00023242"/>
    </source>
</evidence>
<dbReference type="Proteomes" id="UP000834106">
    <property type="component" value="Chromosome 9"/>
</dbReference>
<dbReference type="GO" id="GO:0009691">
    <property type="term" value="P:cytokinin biosynthetic process"/>
    <property type="evidence" value="ECO:0007669"/>
    <property type="project" value="UniProtKB-KW"/>
</dbReference>
<sequence>MPKHSWIHCNNSHGMVVLIDEDRTKVLATMDSSKIVEDKAECGSNVSGWTTYIASPEHDDDDEEEDEDHTIDRKADARDSGDGESDDSMASDASSGPSLQELSSGKFEGSHAENKDHRRWFGKKCHPQEEKKQYDEQIKTAKKKPGQKANGAGRSKKK</sequence>
<comment type="similarity">
    <text evidence="6">Belongs to the SOFL plant protein family.</text>
</comment>
<dbReference type="GO" id="GO:0005737">
    <property type="term" value="C:cytoplasm"/>
    <property type="evidence" value="ECO:0007669"/>
    <property type="project" value="UniProtKB-SubCell"/>
</dbReference>
<feature type="compositionally biased region" description="Acidic residues" evidence="7">
    <location>
        <begin position="58"/>
        <end position="69"/>
    </location>
</feature>
<name>A0AAD1ZE24_9LAMI</name>
<evidence type="ECO:0000256" key="1">
    <source>
        <dbReference type="ARBA" id="ARBA00004496"/>
    </source>
</evidence>
<dbReference type="GO" id="GO:0009736">
    <property type="term" value="P:cytokinin-activated signaling pathway"/>
    <property type="evidence" value="ECO:0007669"/>
    <property type="project" value="UniProtKB-KW"/>
</dbReference>
<gene>
    <name evidence="8" type="ORF">FPE_LOCUS15483</name>
</gene>
<comment type="subcellular location">
    <subcellularLocation>
        <location evidence="1">Cytoplasm</location>
    </subcellularLocation>
</comment>
<keyword evidence="2" id="KW-0963">Cytoplasm</keyword>
<organism evidence="8 9">
    <name type="scientific">Fraxinus pennsylvanica</name>
    <dbReference type="NCBI Taxonomy" id="56036"/>
    <lineage>
        <taxon>Eukaryota</taxon>
        <taxon>Viridiplantae</taxon>
        <taxon>Streptophyta</taxon>
        <taxon>Embryophyta</taxon>
        <taxon>Tracheophyta</taxon>
        <taxon>Spermatophyta</taxon>
        <taxon>Magnoliopsida</taxon>
        <taxon>eudicotyledons</taxon>
        <taxon>Gunneridae</taxon>
        <taxon>Pentapetalae</taxon>
        <taxon>asterids</taxon>
        <taxon>lamiids</taxon>
        <taxon>Lamiales</taxon>
        <taxon>Oleaceae</taxon>
        <taxon>Oleeae</taxon>
        <taxon>Fraxinus</taxon>
    </lineage>
</organism>
<keyword evidence="3" id="KW-0203">Cytokinin biosynthesis</keyword>
<dbReference type="EMBL" id="OU503044">
    <property type="protein sequence ID" value="CAI9768053.1"/>
    <property type="molecule type" value="Genomic_DNA"/>
</dbReference>
<reference evidence="8" key="1">
    <citation type="submission" date="2023-05" db="EMBL/GenBank/DDBJ databases">
        <authorList>
            <person name="Huff M."/>
        </authorList>
    </citation>
    <scope>NUCLEOTIDE SEQUENCE</scope>
</reference>
<evidence type="ECO:0000256" key="2">
    <source>
        <dbReference type="ARBA" id="ARBA00022490"/>
    </source>
</evidence>
<evidence type="ECO:0000256" key="7">
    <source>
        <dbReference type="SAM" id="MobiDB-lite"/>
    </source>
</evidence>
<dbReference type="AlphaFoldDB" id="A0AAD1ZE24"/>
<evidence type="ECO:0000313" key="8">
    <source>
        <dbReference type="EMBL" id="CAI9768053.1"/>
    </source>
</evidence>
<evidence type="ECO:0000256" key="3">
    <source>
        <dbReference type="ARBA" id="ARBA00022712"/>
    </source>
</evidence>
<accession>A0AAD1ZE24</accession>
<protein>
    <submittedName>
        <fullName evidence="8">Uncharacterized protein</fullName>
    </submittedName>
</protein>
<feature type="compositionally biased region" description="Basic and acidic residues" evidence="7">
    <location>
        <begin position="126"/>
        <end position="139"/>
    </location>
</feature>
<dbReference type="PANTHER" id="PTHR33347">
    <property type="entry name" value="OSJNBA0091C07.3 PROTEIN"/>
    <property type="match status" value="1"/>
</dbReference>
<keyword evidence="4" id="KW-0932">Cytokinin signaling pathway</keyword>
<dbReference type="InterPro" id="IPR044670">
    <property type="entry name" value="SOFL"/>
</dbReference>
<keyword evidence="9" id="KW-1185">Reference proteome</keyword>
<feature type="region of interest" description="Disordered" evidence="7">
    <location>
        <begin position="46"/>
        <end position="158"/>
    </location>
</feature>
<keyword evidence="5" id="KW-0539">Nucleus</keyword>